<proteinExistence type="predicted"/>
<dbReference type="InterPro" id="IPR027024">
    <property type="entry name" value="UCP027386_ABC_sbc_TM0202"/>
</dbReference>
<dbReference type="PANTHER" id="PTHR30024:SF46">
    <property type="entry name" value="ABC TRANSPORTER, SUBSTRATE-BINDING LIPOPROTEIN"/>
    <property type="match status" value="1"/>
</dbReference>
<gene>
    <name evidence="2" type="ORF">J2S20_001158</name>
</gene>
<name>A0AAE3VA02_9FIRM</name>
<dbReference type="Gene3D" id="3.40.190.10">
    <property type="entry name" value="Periplasmic binding protein-like II"/>
    <property type="match status" value="2"/>
</dbReference>
<keyword evidence="3" id="KW-1185">Reference proteome</keyword>
<sequence>MKIRKMMLSAAAAVLLSLSLAACGGKTETTADTKAAESSAETSAEVQAESQAEAAAGDVLRVSSLKGPTTMGLVNLMKESESGASEGAYSFSMATQPDELLAKIVGGETDIALVPANMAAVLYNKTQGAVSVIDINTLGVLYCITGDENIHSVKDFSENMVITTGQGATPEYVLNTLLKENSVLDCTVEFKSEATEIAATLNADPMRIAVLPQPFATVAVSQNEALHTAFSLTDEWDSLPGDSRMVTGVTVVRNEYLKEHPEEIELFLKEHEKSAAKAAEDVQGTAALVAEYGIIEKAPLAEKALPLCNIVCIRGEEMKTALSGYLEALYQQNPKAVGGALPEDSFYYMK</sequence>
<evidence type="ECO:0000313" key="3">
    <source>
        <dbReference type="Proteomes" id="UP001241537"/>
    </source>
</evidence>
<feature type="signal peptide" evidence="1">
    <location>
        <begin position="1"/>
        <end position="21"/>
    </location>
</feature>
<comment type="caution">
    <text evidence="2">The sequence shown here is derived from an EMBL/GenBank/DDBJ whole genome shotgun (WGS) entry which is preliminary data.</text>
</comment>
<dbReference type="SUPFAM" id="SSF53850">
    <property type="entry name" value="Periplasmic binding protein-like II"/>
    <property type="match status" value="1"/>
</dbReference>
<protein>
    <submittedName>
        <fullName evidence="2">NitT/TauT family transport system substrate-binding protein</fullName>
    </submittedName>
</protein>
<accession>A0AAE3VA02</accession>
<evidence type="ECO:0000256" key="1">
    <source>
        <dbReference type="SAM" id="SignalP"/>
    </source>
</evidence>
<dbReference type="PANTHER" id="PTHR30024">
    <property type="entry name" value="ALIPHATIC SULFONATES-BINDING PROTEIN-RELATED"/>
    <property type="match status" value="1"/>
</dbReference>
<dbReference type="PIRSF" id="PIRSF027386">
    <property type="entry name" value="UCP027386_ABC_sbc_TM0202"/>
    <property type="match status" value="1"/>
</dbReference>
<organism evidence="2 3">
    <name type="scientific">Moryella indoligenes</name>
    <dbReference type="NCBI Taxonomy" id="371674"/>
    <lineage>
        <taxon>Bacteria</taxon>
        <taxon>Bacillati</taxon>
        <taxon>Bacillota</taxon>
        <taxon>Clostridia</taxon>
        <taxon>Lachnospirales</taxon>
        <taxon>Lachnospiraceae</taxon>
        <taxon>Moryella</taxon>
    </lineage>
</organism>
<reference evidence="2" key="1">
    <citation type="submission" date="2023-07" db="EMBL/GenBank/DDBJ databases">
        <title>Genomic Encyclopedia of Type Strains, Phase IV (KMG-IV): sequencing the most valuable type-strain genomes for metagenomic binning, comparative biology and taxonomic classification.</title>
        <authorList>
            <person name="Goeker M."/>
        </authorList>
    </citation>
    <scope>NUCLEOTIDE SEQUENCE</scope>
    <source>
        <strain evidence="2">DSM 19659</strain>
    </source>
</reference>
<dbReference type="AlphaFoldDB" id="A0AAE3VA02"/>
<dbReference type="Proteomes" id="UP001241537">
    <property type="component" value="Unassembled WGS sequence"/>
</dbReference>
<dbReference type="EMBL" id="JAUSTO010000006">
    <property type="protein sequence ID" value="MDQ0152466.1"/>
    <property type="molecule type" value="Genomic_DNA"/>
</dbReference>
<evidence type="ECO:0000313" key="2">
    <source>
        <dbReference type="EMBL" id="MDQ0152466.1"/>
    </source>
</evidence>
<feature type="chain" id="PRO_5041905136" evidence="1">
    <location>
        <begin position="22"/>
        <end position="350"/>
    </location>
</feature>
<keyword evidence="1" id="KW-0732">Signal</keyword>
<dbReference type="RefSeq" id="WP_307254139.1">
    <property type="nucleotide sequence ID" value="NZ_JAUSTO010000006.1"/>
</dbReference>
<dbReference type="PROSITE" id="PS51257">
    <property type="entry name" value="PROKAR_LIPOPROTEIN"/>
    <property type="match status" value="1"/>
</dbReference>